<comment type="caution">
    <text evidence="7">Lacks conserved residue(s) required for the propagation of feature annotation.</text>
</comment>
<evidence type="ECO:0000313" key="10">
    <source>
        <dbReference type="EMBL" id="SMP67427.1"/>
    </source>
</evidence>
<dbReference type="PROSITE" id="PS51880">
    <property type="entry name" value="TGS"/>
    <property type="match status" value="1"/>
</dbReference>
<name>A0AA46AK86_9CLOT</name>
<evidence type="ECO:0000256" key="1">
    <source>
        <dbReference type="ARBA" id="ARBA00001946"/>
    </source>
</evidence>
<reference evidence="10" key="1">
    <citation type="submission" date="2017-05" db="EMBL/GenBank/DDBJ databases">
        <authorList>
            <person name="Varghese N."/>
            <person name="Submissions S."/>
        </authorList>
    </citation>
    <scope>NUCLEOTIDE SEQUENCE</scope>
    <source>
        <strain evidence="10">Su22</strain>
    </source>
</reference>
<sequence>MKMGIVGLPTTGKTTLFNLLTGQNIETSGFSTGKVEAHTGMARIPDERIDFLASQYHPKKTTYATVELVDVPGLVKGASTGKGVGNQFLDAVRKADALIHLVRVFDNPQVMHPEGSIDPLRDVETIAMELLFSDLGVIENRIGRIDAGKKITKEHQAEKAVLEKCQEALENGQLLHEMELDEEEQELLRNFGFLSEKPMMLVANIDESQLTSGDFPMKAALEEYCADHRLPLIVLSAQAEQEISQLEADERDMFMEELHIQEPGIHQVARTAYDLLGLISFLTAGEDEVRAWPIRRETIARRAAGKIHTDIEKGFIRAEVTAFADYREHPSMVKLKELGKVRLEGKEYVVQDGDIMNFRFNV</sequence>
<dbReference type="PROSITE" id="PS51710">
    <property type="entry name" value="G_OBG"/>
    <property type="match status" value="1"/>
</dbReference>
<dbReference type="Gene3D" id="3.40.50.300">
    <property type="entry name" value="P-loop containing nucleotide triphosphate hydrolases"/>
    <property type="match status" value="1"/>
</dbReference>
<dbReference type="Gene3D" id="1.10.150.300">
    <property type="entry name" value="TGS-like domain"/>
    <property type="match status" value="1"/>
</dbReference>
<evidence type="ECO:0000313" key="11">
    <source>
        <dbReference type="Proteomes" id="UP001158066"/>
    </source>
</evidence>
<dbReference type="HAMAP" id="MF_00944">
    <property type="entry name" value="YchF_OLA1_ATPase"/>
    <property type="match status" value="1"/>
</dbReference>
<comment type="function">
    <text evidence="7">ATPase that binds to both the 70S ribosome and the 50S ribosomal subunit in a nucleotide-independent manner.</text>
</comment>
<evidence type="ECO:0000256" key="5">
    <source>
        <dbReference type="ARBA" id="ARBA00022842"/>
    </source>
</evidence>
<keyword evidence="11" id="KW-1185">Reference proteome</keyword>
<dbReference type="FunFam" id="1.10.150.300:FF:000001">
    <property type="entry name" value="Ribosome-binding ATPase YchF"/>
    <property type="match status" value="1"/>
</dbReference>
<dbReference type="SUPFAM" id="SSF81271">
    <property type="entry name" value="TGS-like"/>
    <property type="match status" value="1"/>
</dbReference>
<comment type="caution">
    <text evidence="10">The sequence shown here is derived from an EMBL/GenBank/DDBJ whole genome shotgun (WGS) entry which is preliminary data.</text>
</comment>
<dbReference type="GO" id="GO:0043023">
    <property type="term" value="F:ribosomal large subunit binding"/>
    <property type="evidence" value="ECO:0007669"/>
    <property type="project" value="UniProtKB-UniRule"/>
</dbReference>
<dbReference type="SUPFAM" id="SSF52540">
    <property type="entry name" value="P-loop containing nucleoside triphosphate hydrolases"/>
    <property type="match status" value="1"/>
</dbReference>
<dbReference type="InterPro" id="IPR006073">
    <property type="entry name" value="GTP-bd"/>
</dbReference>
<keyword evidence="5" id="KW-0460">Magnesium</keyword>
<evidence type="ECO:0000256" key="2">
    <source>
        <dbReference type="ARBA" id="ARBA00022723"/>
    </source>
</evidence>
<evidence type="ECO:0000256" key="6">
    <source>
        <dbReference type="ARBA" id="ARBA00023134"/>
    </source>
</evidence>
<dbReference type="CDD" id="cd04867">
    <property type="entry name" value="TGS_YchF_OLA1"/>
    <property type="match status" value="1"/>
</dbReference>
<dbReference type="Pfam" id="PF01926">
    <property type="entry name" value="MMR_HSR1"/>
    <property type="match status" value="1"/>
</dbReference>
<evidence type="ECO:0000259" key="8">
    <source>
        <dbReference type="PROSITE" id="PS51710"/>
    </source>
</evidence>
<dbReference type="InterPro" id="IPR006074">
    <property type="entry name" value="GTP1-OBG_CS"/>
</dbReference>
<dbReference type="InterPro" id="IPR012676">
    <property type="entry name" value="TGS-like"/>
</dbReference>
<dbReference type="Gene3D" id="3.10.20.30">
    <property type="match status" value="1"/>
</dbReference>
<dbReference type="AlphaFoldDB" id="A0AA46AK86"/>
<dbReference type="EMBL" id="FXUF01000015">
    <property type="protein sequence ID" value="SMP67427.1"/>
    <property type="molecule type" value="Genomic_DNA"/>
</dbReference>
<dbReference type="InterPro" id="IPR012675">
    <property type="entry name" value="Beta-grasp_dom_sf"/>
</dbReference>
<dbReference type="NCBIfam" id="TIGR00092">
    <property type="entry name" value="redox-regulated ATPase YchF"/>
    <property type="match status" value="1"/>
</dbReference>
<dbReference type="InterPro" id="IPR004095">
    <property type="entry name" value="TGS"/>
</dbReference>
<evidence type="ECO:0000259" key="9">
    <source>
        <dbReference type="PROSITE" id="PS51880"/>
    </source>
</evidence>
<evidence type="ECO:0000256" key="4">
    <source>
        <dbReference type="ARBA" id="ARBA00022840"/>
    </source>
</evidence>
<proteinExistence type="inferred from homology"/>
<dbReference type="Proteomes" id="UP001158066">
    <property type="component" value="Unassembled WGS sequence"/>
</dbReference>
<comment type="similarity">
    <text evidence="7">Belongs to the TRAFAC class OBG-HflX-like GTPase superfamily. OBG GTPase family. YchF/OLA1 subfamily.</text>
</comment>
<dbReference type="Pfam" id="PF06071">
    <property type="entry name" value="YchF-GTPase_C"/>
    <property type="match status" value="1"/>
</dbReference>
<keyword evidence="2" id="KW-0479">Metal-binding</keyword>
<keyword evidence="4 7" id="KW-0067">ATP-binding</keyword>
<dbReference type="GO" id="GO:0005737">
    <property type="term" value="C:cytoplasm"/>
    <property type="evidence" value="ECO:0007669"/>
    <property type="project" value="TreeGrafter"/>
</dbReference>
<dbReference type="InterPro" id="IPR027417">
    <property type="entry name" value="P-loop_NTPase"/>
</dbReference>
<evidence type="ECO:0000256" key="3">
    <source>
        <dbReference type="ARBA" id="ARBA00022741"/>
    </source>
</evidence>
<dbReference type="InterPro" id="IPR023192">
    <property type="entry name" value="TGS-like_dom_sf"/>
</dbReference>
<keyword evidence="6" id="KW-0342">GTP-binding</keyword>
<dbReference type="GO" id="GO:0016887">
    <property type="term" value="F:ATP hydrolysis activity"/>
    <property type="evidence" value="ECO:0007669"/>
    <property type="project" value="UniProtKB-UniRule"/>
</dbReference>
<dbReference type="PRINTS" id="PR00326">
    <property type="entry name" value="GTP1OBG"/>
</dbReference>
<dbReference type="GO" id="GO:0005525">
    <property type="term" value="F:GTP binding"/>
    <property type="evidence" value="ECO:0007669"/>
    <property type="project" value="UniProtKB-KW"/>
</dbReference>
<dbReference type="GO" id="GO:0046872">
    <property type="term" value="F:metal ion binding"/>
    <property type="evidence" value="ECO:0007669"/>
    <property type="project" value="UniProtKB-KW"/>
</dbReference>
<dbReference type="RefSeq" id="WP_283410392.1">
    <property type="nucleotide sequence ID" value="NZ_FXUF01000015.1"/>
</dbReference>
<dbReference type="FunFam" id="3.10.20.30:FF:000001">
    <property type="entry name" value="Ribosome-binding ATPase YchF"/>
    <property type="match status" value="1"/>
</dbReference>
<dbReference type="InterPro" id="IPR013029">
    <property type="entry name" value="YchF_C"/>
</dbReference>
<protein>
    <recommendedName>
        <fullName evidence="7">Ribosome-binding ATPase YchF</fullName>
    </recommendedName>
</protein>
<organism evidence="10 11">
    <name type="scientific">Anoxynatronum buryatiense</name>
    <dbReference type="NCBI Taxonomy" id="489973"/>
    <lineage>
        <taxon>Bacteria</taxon>
        <taxon>Bacillati</taxon>
        <taxon>Bacillota</taxon>
        <taxon>Clostridia</taxon>
        <taxon>Eubacteriales</taxon>
        <taxon>Clostridiaceae</taxon>
        <taxon>Anoxynatronum</taxon>
    </lineage>
</organism>
<evidence type="ECO:0000256" key="7">
    <source>
        <dbReference type="HAMAP-Rule" id="MF_00944"/>
    </source>
</evidence>
<dbReference type="InterPro" id="IPR031167">
    <property type="entry name" value="G_OBG"/>
</dbReference>
<dbReference type="GO" id="GO:0005524">
    <property type="term" value="F:ATP binding"/>
    <property type="evidence" value="ECO:0007669"/>
    <property type="project" value="UniProtKB-UniRule"/>
</dbReference>
<dbReference type="PIRSF" id="PIRSF006641">
    <property type="entry name" value="CHP00092"/>
    <property type="match status" value="1"/>
</dbReference>
<dbReference type="InterPro" id="IPR004396">
    <property type="entry name" value="ATPase_YchF/OLA1"/>
</dbReference>
<keyword evidence="3 7" id="KW-0547">Nucleotide-binding</keyword>
<gene>
    <name evidence="7" type="primary">ychF</name>
    <name evidence="10" type="ORF">SAMN06296020_11569</name>
</gene>
<feature type="domain" description="OBG-type G" evidence="8">
    <location>
        <begin position="1"/>
        <end position="255"/>
    </location>
</feature>
<accession>A0AA46AK86</accession>
<dbReference type="PANTHER" id="PTHR23305:SF18">
    <property type="entry name" value="OBG-TYPE G DOMAIN-CONTAINING PROTEIN"/>
    <property type="match status" value="1"/>
</dbReference>
<feature type="domain" description="TGS" evidence="9">
    <location>
        <begin position="277"/>
        <end position="360"/>
    </location>
</feature>
<dbReference type="PANTHER" id="PTHR23305">
    <property type="entry name" value="OBG GTPASE FAMILY"/>
    <property type="match status" value="1"/>
</dbReference>
<comment type="cofactor">
    <cofactor evidence="1">
        <name>Mg(2+)</name>
        <dbReference type="ChEBI" id="CHEBI:18420"/>
    </cofactor>
</comment>
<dbReference type="PROSITE" id="PS00905">
    <property type="entry name" value="GTP1_OBG"/>
    <property type="match status" value="1"/>
</dbReference>